<sequence length="258" mass="27908">MKIVGIVGSNAPFSHNRLLLQYIGYKFWQLFDLEILEITDVPFFNQSDDQTDNPVIQNLAHKIAAADGVIIATPEHNHTTSAALKSTIEWLSYQIHPFDGKPVMIVGASYYQQGSSRAQLHLRQILDSPGVNAMVLPGNEFLLGNAKEAFDSHYHLKNEATINFLGTCLENFVKYVGLVNGLNAPNEEILKPAGANESTPVSTDANSGASASWNASAAPVAKPIASNSTTPFDKTLDDIFGPDLGIEGKDILDTVALD</sequence>
<name>A0A1H9Q6K9_9STRE</name>
<dbReference type="GO" id="GO:0005829">
    <property type="term" value="C:cytosol"/>
    <property type="evidence" value="ECO:0007669"/>
    <property type="project" value="TreeGrafter"/>
</dbReference>
<dbReference type="PANTHER" id="PTHR30543">
    <property type="entry name" value="CHROMATE REDUCTASE"/>
    <property type="match status" value="1"/>
</dbReference>
<protein>
    <submittedName>
        <fullName evidence="2">NAD(P)H-dependent FMN reductase</fullName>
    </submittedName>
</protein>
<dbReference type="GO" id="GO:0016491">
    <property type="term" value="F:oxidoreductase activity"/>
    <property type="evidence" value="ECO:0007669"/>
    <property type="project" value="InterPro"/>
</dbReference>
<dbReference type="Proteomes" id="UP000182712">
    <property type="component" value="Unassembled WGS sequence"/>
</dbReference>
<dbReference type="InterPro" id="IPR005025">
    <property type="entry name" value="FMN_Rdtase-like_dom"/>
</dbReference>
<evidence type="ECO:0000313" key="3">
    <source>
        <dbReference type="Proteomes" id="UP000182712"/>
    </source>
</evidence>
<dbReference type="Pfam" id="PF03358">
    <property type="entry name" value="FMN_red"/>
    <property type="match status" value="1"/>
</dbReference>
<organism evidence="2 3">
    <name type="scientific">Streptococcus gallolyticus</name>
    <dbReference type="NCBI Taxonomy" id="315405"/>
    <lineage>
        <taxon>Bacteria</taxon>
        <taxon>Bacillati</taxon>
        <taxon>Bacillota</taxon>
        <taxon>Bacilli</taxon>
        <taxon>Lactobacillales</taxon>
        <taxon>Streptococcaceae</taxon>
        <taxon>Streptococcus</taxon>
    </lineage>
</organism>
<reference evidence="2 3" key="1">
    <citation type="submission" date="2016-10" db="EMBL/GenBank/DDBJ databases">
        <authorList>
            <person name="de Groot N.N."/>
        </authorList>
    </citation>
    <scope>NUCLEOTIDE SEQUENCE [LARGE SCALE GENOMIC DNA]</scope>
    <source>
        <strain evidence="2 3">VTM2R47</strain>
    </source>
</reference>
<evidence type="ECO:0000259" key="1">
    <source>
        <dbReference type="Pfam" id="PF03358"/>
    </source>
</evidence>
<dbReference type="PANTHER" id="PTHR30543:SF21">
    <property type="entry name" value="NAD(P)H-DEPENDENT FMN REDUCTASE LOT6"/>
    <property type="match status" value="1"/>
</dbReference>
<evidence type="ECO:0000313" key="2">
    <source>
        <dbReference type="EMBL" id="SER56101.1"/>
    </source>
</evidence>
<feature type="domain" description="NADPH-dependent FMN reductase-like" evidence="1">
    <location>
        <begin position="1"/>
        <end position="147"/>
    </location>
</feature>
<dbReference type="SUPFAM" id="SSF52218">
    <property type="entry name" value="Flavoproteins"/>
    <property type="match status" value="1"/>
</dbReference>
<dbReference type="AlphaFoldDB" id="A0A1H9Q6K9"/>
<dbReference type="InterPro" id="IPR029039">
    <property type="entry name" value="Flavoprotein-like_sf"/>
</dbReference>
<dbReference type="GO" id="GO:0010181">
    <property type="term" value="F:FMN binding"/>
    <property type="evidence" value="ECO:0007669"/>
    <property type="project" value="TreeGrafter"/>
</dbReference>
<gene>
    <name evidence="2" type="ORF">SAMN04487840_10556</name>
</gene>
<accession>A0A1H9Q6K9</accession>
<dbReference type="EMBL" id="FOGM01000005">
    <property type="protein sequence ID" value="SER56101.1"/>
    <property type="molecule type" value="Genomic_DNA"/>
</dbReference>
<dbReference type="Gene3D" id="3.40.50.360">
    <property type="match status" value="1"/>
</dbReference>
<proteinExistence type="predicted"/>
<dbReference type="InterPro" id="IPR050712">
    <property type="entry name" value="NAD(P)H-dep_reductase"/>
</dbReference>